<reference evidence="2" key="2">
    <citation type="submission" date="2025-08" db="UniProtKB">
        <authorList>
            <consortium name="Ensembl"/>
        </authorList>
    </citation>
    <scope>IDENTIFICATION</scope>
</reference>
<proteinExistence type="predicted"/>
<evidence type="ECO:0000313" key="3">
    <source>
        <dbReference type="Proteomes" id="UP000472265"/>
    </source>
</evidence>
<evidence type="ECO:0000259" key="1">
    <source>
        <dbReference type="Pfam" id="PF14959"/>
    </source>
</evidence>
<dbReference type="GO" id="GO:0005802">
    <property type="term" value="C:trans-Golgi network"/>
    <property type="evidence" value="ECO:0007669"/>
    <property type="project" value="TreeGrafter"/>
</dbReference>
<dbReference type="GO" id="GO:1902004">
    <property type="term" value="P:positive regulation of amyloid-beta formation"/>
    <property type="evidence" value="ECO:0007669"/>
    <property type="project" value="TreeGrafter"/>
</dbReference>
<dbReference type="PANTHER" id="PTHR13630">
    <property type="entry name" value="GAMMA-SECRETASE-ACTIVATING PROTEIN"/>
    <property type="match status" value="1"/>
</dbReference>
<dbReference type="InterPro" id="IPR026172">
    <property type="entry name" value="GSAP_fam"/>
</dbReference>
<protein>
    <submittedName>
        <fullName evidence="2">Gamma-secretase activating protein</fullName>
    </submittedName>
</protein>
<dbReference type="GeneTree" id="ENSGT00390000012875"/>
<dbReference type="InParanoid" id="A0A671Z1Q8"/>
<dbReference type="AlphaFoldDB" id="A0A671Z1Q8"/>
<dbReference type="Proteomes" id="UP000472265">
    <property type="component" value="Chromosome 14"/>
</dbReference>
<sequence>MLKLKPKFDLHRDVVSDVLRKEASVCRVEEYSGAVDTRILNIERDGSILFCWKGATGTTRIGKYDPNTKQNKLLYTFDKQVCVSSCSLNKEETLLAVSLAQNTRGEERLKPISKCLTLLIEIQPINNTKVLKAVDCRVKVQFLQSEADRRSILESHLLLLTEDGYVDLYHVLLTRQEGYRVVMAHPDRLSKTAERVVEDFCWVQWDGRTQRLYYLTHNVTHTQGKFLFRCVQFYLSHHCETVLELPLELPANPFPTVKFVNLGFDHFHTERPEKELVRMEVLTNGIGSMCVCYSQPHKDRLELIYTLVLVHKDCSKTFRVSLGSEQQPQKARQLHPLFIPIGYYILVYLQDYFLHCINTRQQEMLCHSLYLSGPDMDLDLQSANMTVLHAEDESSSSLLDLTTGRIHTAELSPAYLLQLLRSDTPSRCPSSKTDPQRLAALHCLLVYMGNDPNLELKIIEWLCDNVNAFESFDQFQEFILATLYRISYEKSLSLDKVLPYSSVFDKKEIPACLLEVPGVLCTTELHIEAVFKGKARGLQGFWSELQWNRERTKYLDAVPNPRYRTSHIQADWDKLRSERRPSSHMNHMEDNTKKVLSMVDTWCLDKKLVPLFQEDDHQQRALIGLTVDKLREHLNRHLPRLGKKKIDSLVVNYVAKLLELIRHMLESVWLKYKLGPCALCFTQRGSPGEWSVFHFMFRILEAMRGLCLPLPPGYHTLLALLAVRCLPHHTFLQYIDHGVLQLTETFVSRLMTDLDNSDANERLKFSILKRLPEPMEQRIYHMWDHPVSSASISRDYVRTLLERHNKNKGFAFTGRDKPGFRPEFLPLTYLAKILSDIEEQALNPFEEQENVDARFVEETALKQTLILLGFEEK</sequence>
<gene>
    <name evidence="2" type="primary">GSAP</name>
    <name evidence="2" type="synonym">gsap</name>
</gene>
<keyword evidence="3" id="KW-1185">Reference proteome</keyword>
<dbReference type="PANTHER" id="PTHR13630:SF1">
    <property type="entry name" value="GAMMA-SECRETASE-ACTIVATING PROTEIN"/>
    <property type="match status" value="1"/>
</dbReference>
<accession>A0A671Z1Q8</accession>
<dbReference type="InterPro" id="IPR028010">
    <property type="entry name" value="GSAP_C_dom"/>
</dbReference>
<name>A0A671Z1Q8_SPAAU</name>
<reference evidence="2" key="1">
    <citation type="submission" date="2021-04" db="EMBL/GenBank/DDBJ databases">
        <authorList>
            <consortium name="Wellcome Sanger Institute Data Sharing"/>
        </authorList>
    </citation>
    <scope>NUCLEOTIDE SEQUENCE [LARGE SCALE GENOMIC DNA]</scope>
</reference>
<reference evidence="2" key="3">
    <citation type="submission" date="2025-09" db="UniProtKB">
        <authorList>
            <consortium name="Ensembl"/>
        </authorList>
    </citation>
    <scope>IDENTIFICATION</scope>
</reference>
<dbReference type="Pfam" id="PF14959">
    <property type="entry name" value="GSAP-16"/>
    <property type="match status" value="1"/>
</dbReference>
<dbReference type="Ensembl" id="ENSSAUT00010072117.1">
    <property type="protein sequence ID" value="ENSSAUP00010068910.1"/>
    <property type="gene ID" value="ENSSAUG00010027325.1"/>
</dbReference>
<feature type="domain" description="Gamma-secretase-activating protein C-terminal" evidence="1">
    <location>
        <begin position="658"/>
        <end position="765"/>
    </location>
</feature>
<dbReference type="OMA" id="CANQSRN"/>
<organism evidence="2 3">
    <name type="scientific">Sparus aurata</name>
    <name type="common">Gilthead sea bream</name>
    <dbReference type="NCBI Taxonomy" id="8175"/>
    <lineage>
        <taxon>Eukaryota</taxon>
        <taxon>Metazoa</taxon>
        <taxon>Chordata</taxon>
        <taxon>Craniata</taxon>
        <taxon>Vertebrata</taxon>
        <taxon>Euteleostomi</taxon>
        <taxon>Actinopterygii</taxon>
        <taxon>Neopterygii</taxon>
        <taxon>Teleostei</taxon>
        <taxon>Neoteleostei</taxon>
        <taxon>Acanthomorphata</taxon>
        <taxon>Eupercaria</taxon>
        <taxon>Spariformes</taxon>
        <taxon>Sparidae</taxon>
        <taxon>Sparus</taxon>
    </lineage>
</organism>
<evidence type="ECO:0000313" key="2">
    <source>
        <dbReference type="Ensembl" id="ENSSAUP00010068910.1"/>
    </source>
</evidence>